<dbReference type="EMBL" id="SHBJ01000005">
    <property type="protein sequence ID" value="RZO28972.1"/>
    <property type="molecule type" value="Genomic_DNA"/>
</dbReference>
<evidence type="ECO:0000256" key="1">
    <source>
        <dbReference type="ARBA" id="ARBA00006718"/>
    </source>
</evidence>
<accession>A0A520N668</accession>
<dbReference type="InterPro" id="IPR000361">
    <property type="entry name" value="ATAP_core_dom"/>
</dbReference>
<dbReference type="Gene3D" id="2.60.300.12">
    <property type="entry name" value="HesB-like domain"/>
    <property type="match status" value="1"/>
</dbReference>
<dbReference type="Pfam" id="PF01521">
    <property type="entry name" value="Fe-S_biosyn"/>
    <property type="match status" value="1"/>
</dbReference>
<evidence type="ECO:0000259" key="2">
    <source>
        <dbReference type="Pfam" id="PF01521"/>
    </source>
</evidence>
<dbReference type="PANTHER" id="PTHR10072">
    <property type="entry name" value="IRON-SULFUR CLUSTER ASSEMBLY PROTEIN"/>
    <property type="match status" value="1"/>
</dbReference>
<dbReference type="InterPro" id="IPR050322">
    <property type="entry name" value="Fe-S_cluster_asmbl/transfer"/>
</dbReference>
<evidence type="ECO:0000313" key="3">
    <source>
        <dbReference type="EMBL" id="RZO28972.1"/>
    </source>
</evidence>
<gene>
    <name evidence="3" type="ORF">EVA97_01195</name>
</gene>
<dbReference type="Proteomes" id="UP000315283">
    <property type="component" value="Unassembled WGS sequence"/>
</dbReference>
<feature type="domain" description="Core" evidence="2">
    <location>
        <begin position="9"/>
        <end position="109"/>
    </location>
</feature>
<dbReference type="InterPro" id="IPR035903">
    <property type="entry name" value="HesB-like_dom_sf"/>
</dbReference>
<dbReference type="GO" id="GO:0016226">
    <property type="term" value="P:iron-sulfur cluster assembly"/>
    <property type="evidence" value="ECO:0007669"/>
    <property type="project" value="InterPro"/>
</dbReference>
<comment type="caution">
    <text evidence="3">The sequence shown here is derived from an EMBL/GenBank/DDBJ whole genome shotgun (WGS) entry which is preliminary data.</text>
</comment>
<dbReference type="AlphaFoldDB" id="A0A520N668"/>
<sequence length="113" mass="12396">MDTFSSSDLNFSDSAIEHFSKVLIDRGAGKGVKLGVKEAGCSGYEYTFDFVDEVIDDYISFEKNGCKIFVDTKSFNFLKGSLIDYQDDGLNKGIKFINPNAKAVCGCGESFTL</sequence>
<dbReference type="NCBIfam" id="TIGR00049">
    <property type="entry name" value="iron-sulfur cluster assembly accessory protein"/>
    <property type="match status" value="1"/>
</dbReference>
<dbReference type="PANTHER" id="PTHR10072:SF41">
    <property type="entry name" value="IRON-SULFUR CLUSTER ASSEMBLY 1 HOMOLOG, MITOCHONDRIAL"/>
    <property type="match status" value="1"/>
</dbReference>
<name>A0A520N668_9GAMM</name>
<protein>
    <submittedName>
        <fullName evidence="3">Iron-sulfur cluster assembly accessory protein</fullName>
    </submittedName>
</protein>
<comment type="similarity">
    <text evidence="1">Belongs to the HesB/IscA family.</text>
</comment>
<proteinExistence type="inferred from homology"/>
<dbReference type="SUPFAM" id="SSF89360">
    <property type="entry name" value="HesB-like domain"/>
    <property type="match status" value="1"/>
</dbReference>
<organism evidence="3 4">
    <name type="scientific">SAR86 cluster bacterium</name>
    <dbReference type="NCBI Taxonomy" id="2030880"/>
    <lineage>
        <taxon>Bacteria</taxon>
        <taxon>Pseudomonadati</taxon>
        <taxon>Pseudomonadota</taxon>
        <taxon>Gammaproteobacteria</taxon>
        <taxon>SAR86 cluster</taxon>
    </lineage>
</organism>
<dbReference type="InterPro" id="IPR016092">
    <property type="entry name" value="ATAP"/>
</dbReference>
<dbReference type="GO" id="GO:0005829">
    <property type="term" value="C:cytosol"/>
    <property type="evidence" value="ECO:0007669"/>
    <property type="project" value="TreeGrafter"/>
</dbReference>
<reference evidence="3 4" key="1">
    <citation type="submission" date="2019-02" db="EMBL/GenBank/DDBJ databases">
        <title>Prokaryotic population dynamics and viral predation in marine succession experiment using metagenomics: the confinement effect.</title>
        <authorList>
            <person name="Haro-Moreno J.M."/>
            <person name="Rodriguez-Valera F."/>
            <person name="Lopez-Perez M."/>
        </authorList>
    </citation>
    <scope>NUCLEOTIDE SEQUENCE [LARGE SCALE GENOMIC DNA]</scope>
    <source>
        <strain evidence="3">MED-G164</strain>
    </source>
</reference>
<dbReference type="GO" id="GO:0051537">
    <property type="term" value="F:2 iron, 2 sulfur cluster binding"/>
    <property type="evidence" value="ECO:0007669"/>
    <property type="project" value="TreeGrafter"/>
</dbReference>
<evidence type="ECO:0000313" key="4">
    <source>
        <dbReference type="Proteomes" id="UP000315283"/>
    </source>
</evidence>